<evidence type="ECO:0000313" key="3">
    <source>
        <dbReference type="Proteomes" id="UP000005953"/>
    </source>
</evidence>
<dbReference type="HOGENOM" id="CLU_108010_1_0_6"/>
<comment type="caution">
    <text evidence="2">The sequence shown here is derived from an EMBL/GenBank/DDBJ whole genome shotgun (WGS) entry which is preliminary data.</text>
</comment>
<dbReference type="InterPro" id="IPR019690">
    <property type="entry name" value="DUF2569"/>
</dbReference>
<keyword evidence="1" id="KW-1133">Transmembrane helix</keyword>
<dbReference type="RefSeq" id="WP_008046099.1">
    <property type="nucleotide sequence ID" value="NZ_CH724152.1"/>
</dbReference>
<reference evidence="2 3" key="1">
    <citation type="submission" date="2006-02" db="EMBL/GenBank/DDBJ databases">
        <authorList>
            <person name="Pinhassi J."/>
            <person name="Pedros-Alio C."/>
            <person name="Ferriera S."/>
            <person name="Johnson J."/>
            <person name="Kravitz S."/>
            <person name="Halpern A."/>
            <person name="Remington K."/>
            <person name="Beeson K."/>
            <person name="Tran B."/>
            <person name="Rogers Y.-H."/>
            <person name="Friedman R."/>
            <person name="Venter J.C."/>
        </authorList>
    </citation>
    <scope>NUCLEOTIDE SEQUENCE [LARGE SCALE GENOMIC DNA]</scope>
    <source>
        <strain evidence="2 3">MED297</strain>
    </source>
</reference>
<feature type="transmembrane region" description="Helical" evidence="1">
    <location>
        <begin position="95"/>
        <end position="117"/>
    </location>
</feature>
<dbReference type="Pfam" id="PF10754">
    <property type="entry name" value="DUF2569"/>
    <property type="match status" value="1"/>
</dbReference>
<organism evidence="2 3">
    <name type="scientific">Reinekea blandensis MED297</name>
    <dbReference type="NCBI Taxonomy" id="314283"/>
    <lineage>
        <taxon>Bacteria</taxon>
        <taxon>Pseudomonadati</taxon>
        <taxon>Pseudomonadota</taxon>
        <taxon>Gammaproteobacteria</taxon>
        <taxon>Oceanospirillales</taxon>
        <taxon>Saccharospirillaceae</taxon>
        <taxon>Reinekea</taxon>
    </lineage>
</organism>
<keyword evidence="1" id="KW-0812">Transmembrane</keyword>
<proteinExistence type="predicted"/>
<feature type="transmembrane region" description="Helical" evidence="1">
    <location>
        <begin position="12"/>
        <end position="39"/>
    </location>
</feature>
<evidence type="ECO:0008006" key="4">
    <source>
        <dbReference type="Google" id="ProtNLM"/>
    </source>
</evidence>
<evidence type="ECO:0000256" key="1">
    <source>
        <dbReference type="SAM" id="Phobius"/>
    </source>
</evidence>
<keyword evidence="3" id="KW-1185">Reference proteome</keyword>
<feature type="transmembrane region" description="Helical" evidence="1">
    <location>
        <begin position="129"/>
        <end position="148"/>
    </location>
</feature>
<gene>
    <name evidence="2" type="ORF">MED297_09221</name>
</gene>
<accession>A4BHQ4</accession>
<dbReference type="AlphaFoldDB" id="A4BHQ4"/>
<dbReference type="Proteomes" id="UP000005953">
    <property type="component" value="Unassembled WGS sequence"/>
</dbReference>
<dbReference type="OrthoDB" id="9155572at2"/>
<sequence length="168" mass="19124">MNERNDLQGLGGWLILIGIGVVIGPFRTLFTFGPIYYGIFTDGTFGLLTSQWSEFYHPLWAPVLIGETLYNSLMLIVSVVMIYLFFTKHYLFPKVYIAVVVVSLVFIPLDSWLLSFILPGEPMFGPEALGEFARTLVVALIWIPYMLISKRVKATFVEKMPQKPMSFE</sequence>
<feature type="transmembrane region" description="Helical" evidence="1">
    <location>
        <begin position="59"/>
        <end position="86"/>
    </location>
</feature>
<name>A4BHQ4_9GAMM</name>
<protein>
    <recommendedName>
        <fullName evidence="4">DUF2569 domain-containing protein</fullName>
    </recommendedName>
</protein>
<dbReference type="STRING" id="314283.MED297_09221"/>
<dbReference type="EMBL" id="AAOE01000022">
    <property type="protein sequence ID" value="EAR08309.1"/>
    <property type="molecule type" value="Genomic_DNA"/>
</dbReference>
<evidence type="ECO:0000313" key="2">
    <source>
        <dbReference type="EMBL" id="EAR08309.1"/>
    </source>
</evidence>
<keyword evidence="1" id="KW-0472">Membrane</keyword>